<dbReference type="EMBL" id="LXJU01000003">
    <property type="protein sequence ID" value="OGE56403.1"/>
    <property type="molecule type" value="Genomic_DNA"/>
</dbReference>
<comment type="caution">
    <text evidence="1">The sequence shown here is derived from an EMBL/GenBank/DDBJ whole genome shotgun (WGS) entry which is preliminary data.</text>
</comment>
<proteinExistence type="predicted"/>
<dbReference type="AlphaFoldDB" id="A0A1F5LT62"/>
<dbReference type="GeneID" id="34573387"/>
<sequence length="119" mass="12994">MPSFKESFYSSTTSFNTFFSSSVSTIRRMQINKNLILLAFCAATASAVTVPDTAIADECSNLGGVMSIPDHELPEGVKPSDVRRCIEHPLGRERYLKDASLAPWDDAEIVNTPGHGTQE</sequence>
<dbReference type="OrthoDB" id="3660930at2759"/>
<evidence type="ECO:0000313" key="1">
    <source>
        <dbReference type="EMBL" id="OGE56403.1"/>
    </source>
</evidence>
<dbReference type="Proteomes" id="UP000177622">
    <property type="component" value="Unassembled WGS sequence"/>
</dbReference>
<gene>
    <name evidence="1" type="ORF">PENARI_c003G09294</name>
</gene>
<organism evidence="1 2">
    <name type="scientific">Penicillium arizonense</name>
    <dbReference type="NCBI Taxonomy" id="1835702"/>
    <lineage>
        <taxon>Eukaryota</taxon>
        <taxon>Fungi</taxon>
        <taxon>Dikarya</taxon>
        <taxon>Ascomycota</taxon>
        <taxon>Pezizomycotina</taxon>
        <taxon>Eurotiomycetes</taxon>
        <taxon>Eurotiomycetidae</taxon>
        <taxon>Eurotiales</taxon>
        <taxon>Aspergillaceae</taxon>
        <taxon>Penicillium</taxon>
    </lineage>
</organism>
<keyword evidence="2" id="KW-1185">Reference proteome</keyword>
<dbReference type="RefSeq" id="XP_022491831.1">
    <property type="nucleotide sequence ID" value="XM_022628653.1"/>
</dbReference>
<evidence type="ECO:0000313" key="2">
    <source>
        <dbReference type="Proteomes" id="UP000177622"/>
    </source>
</evidence>
<protein>
    <submittedName>
        <fullName evidence="1">Uncharacterized protein</fullName>
    </submittedName>
</protein>
<accession>A0A1F5LT62</accession>
<reference evidence="1 2" key="1">
    <citation type="journal article" date="2016" name="Sci. Rep.">
        <title>Penicillium arizonense, a new, genome sequenced fungal species, reveals a high chemical diversity in secreted metabolites.</title>
        <authorList>
            <person name="Grijseels S."/>
            <person name="Nielsen J.C."/>
            <person name="Randelovic M."/>
            <person name="Nielsen J."/>
            <person name="Nielsen K.F."/>
            <person name="Workman M."/>
            <person name="Frisvad J.C."/>
        </authorList>
    </citation>
    <scope>NUCLEOTIDE SEQUENCE [LARGE SCALE GENOMIC DNA]</scope>
    <source>
        <strain evidence="1 2">CBS 141311</strain>
    </source>
</reference>
<name>A0A1F5LT62_PENAI</name>